<evidence type="ECO:0008006" key="4">
    <source>
        <dbReference type="Google" id="ProtNLM"/>
    </source>
</evidence>
<protein>
    <recommendedName>
        <fullName evidence="4">DUF4398 domain-containing protein</fullName>
    </recommendedName>
</protein>
<dbReference type="PROSITE" id="PS51257">
    <property type="entry name" value="PROKAR_LIPOPROTEIN"/>
    <property type="match status" value="1"/>
</dbReference>
<gene>
    <name evidence="2" type="ORF">A2024_03155</name>
</gene>
<feature type="signal peptide" evidence="1">
    <location>
        <begin position="1"/>
        <end position="27"/>
    </location>
</feature>
<name>A0A1F5RC00_9BACT</name>
<evidence type="ECO:0000313" key="2">
    <source>
        <dbReference type="EMBL" id="OGF11999.1"/>
    </source>
</evidence>
<reference evidence="2 3" key="1">
    <citation type="journal article" date="2016" name="Nat. Commun.">
        <title>Thousands of microbial genomes shed light on interconnected biogeochemical processes in an aquifer system.</title>
        <authorList>
            <person name="Anantharaman K."/>
            <person name="Brown C.T."/>
            <person name="Hug L.A."/>
            <person name="Sharon I."/>
            <person name="Castelle C.J."/>
            <person name="Probst A.J."/>
            <person name="Thomas B.C."/>
            <person name="Singh A."/>
            <person name="Wilkins M.J."/>
            <person name="Karaoz U."/>
            <person name="Brodie E.L."/>
            <person name="Williams K.H."/>
            <person name="Hubbard S.S."/>
            <person name="Banfield J.F."/>
        </authorList>
    </citation>
    <scope>NUCLEOTIDE SEQUENCE [LARGE SCALE GENOMIC DNA]</scope>
</reference>
<dbReference type="AlphaFoldDB" id="A0A1F5RC00"/>
<keyword evidence="1" id="KW-0732">Signal</keyword>
<proteinExistence type="predicted"/>
<organism evidence="2 3">
    <name type="scientific">Candidatus Edwardsbacteria bacterium GWF2_54_11</name>
    <dbReference type="NCBI Taxonomy" id="1817851"/>
    <lineage>
        <taxon>Bacteria</taxon>
        <taxon>Candidatus Edwardsiibacteriota</taxon>
    </lineage>
</organism>
<comment type="caution">
    <text evidence="2">The sequence shown here is derived from an EMBL/GenBank/DDBJ whole genome shotgun (WGS) entry which is preliminary data.</text>
</comment>
<dbReference type="EMBL" id="MFFM01000034">
    <property type="protein sequence ID" value="OGF11999.1"/>
    <property type="molecule type" value="Genomic_DNA"/>
</dbReference>
<evidence type="ECO:0000256" key="1">
    <source>
        <dbReference type="SAM" id="SignalP"/>
    </source>
</evidence>
<sequence length="185" mass="19312">MKKILPVLCCVALLFAACSLSKTPAQVAIKTAEGALKAVSVEAQKYVPDQLASVEAALSDARDQFEKGDYKAALAGARDLPLKVKDLAVAVESRKAELPRIWEGMAASLPKLITETKAAIASARSADQAVIASAKDEVKGMEASLAKATEAFKSGDLLGAVNIGTEMQNLAAKIKASLMSPVVQE</sequence>
<evidence type="ECO:0000313" key="3">
    <source>
        <dbReference type="Proteomes" id="UP000177230"/>
    </source>
</evidence>
<accession>A0A1F5RC00</accession>
<feature type="chain" id="PRO_5009520651" description="DUF4398 domain-containing protein" evidence="1">
    <location>
        <begin position="28"/>
        <end position="185"/>
    </location>
</feature>
<dbReference type="Proteomes" id="UP000177230">
    <property type="component" value="Unassembled WGS sequence"/>
</dbReference>